<accession>A0A1F7FGM9</accession>
<reference evidence="1 2" key="1">
    <citation type="journal article" date="2016" name="Nat. Commun.">
        <title>Thousands of microbial genomes shed light on interconnected biogeochemical processes in an aquifer system.</title>
        <authorList>
            <person name="Anantharaman K."/>
            <person name="Brown C.T."/>
            <person name="Hug L.A."/>
            <person name="Sharon I."/>
            <person name="Castelle C.J."/>
            <person name="Probst A.J."/>
            <person name="Thomas B.C."/>
            <person name="Singh A."/>
            <person name="Wilkins M.J."/>
            <person name="Karaoz U."/>
            <person name="Brodie E.L."/>
            <person name="Williams K.H."/>
            <person name="Hubbard S.S."/>
            <person name="Banfield J.F."/>
        </authorList>
    </citation>
    <scope>NUCLEOTIDE SEQUENCE [LARGE SCALE GENOMIC DNA]</scope>
</reference>
<dbReference type="Proteomes" id="UP000179243">
    <property type="component" value="Unassembled WGS sequence"/>
</dbReference>
<comment type="caution">
    <text evidence="1">The sequence shown here is derived from an EMBL/GenBank/DDBJ whole genome shotgun (WGS) entry which is preliminary data.</text>
</comment>
<sequence>MSYFMTILYHCIVLHLTLCYVKNHFVQYNEMVGLGSNAKRVLAGLQLSRYACYLIIQNANPSKEIVAAGQTYKDYMGGLPKTTSTGAKV</sequence>
<evidence type="ECO:0000313" key="2">
    <source>
        <dbReference type="Proteomes" id="UP000179243"/>
    </source>
</evidence>
<organism evidence="1 2">
    <name type="scientific">Candidatus Raymondbacteria bacterium RIFOXYD12_FULL_49_13</name>
    <dbReference type="NCBI Taxonomy" id="1817890"/>
    <lineage>
        <taxon>Bacteria</taxon>
        <taxon>Raymondiibacteriota</taxon>
    </lineage>
</organism>
<proteinExistence type="predicted"/>
<name>A0A1F7FGM9_UNCRA</name>
<dbReference type="AlphaFoldDB" id="A0A1F7FGM9"/>
<gene>
    <name evidence="1" type="ORF">A2519_04180</name>
</gene>
<dbReference type="EMBL" id="MFYX01000046">
    <property type="protein sequence ID" value="OGK05854.1"/>
    <property type="molecule type" value="Genomic_DNA"/>
</dbReference>
<evidence type="ECO:0000313" key="1">
    <source>
        <dbReference type="EMBL" id="OGK05854.1"/>
    </source>
</evidence>
<protein>
    <submittedName>
        <fullName evidence="1">Uncharacterized protein</fullName>
    </submittedName>
</protein>